<protein>
    <submittedName>
        <fullName evidence="1">Uncharacterized protein</fullName>
    </submittedName>
</protein>
<evidence type="ECO:0000313" key="1">
    <source>
        <dbReference type="EMBL" id="KAJ6217449.1"/>
    </source>
</evidence>
<reference evidence="1" key="1">
    <citation type="submission" date="2022-12" db="EMBL/GenBank/DDBJ databases">
        <title>Genome assemblies of Blomia tropicalis.</title>
        <authorList>
            <person name="Cui Y."/>
        </authorList>
    </citation>
    <scope>NUCLEOTIDE SEQUENCE</scope>
    <source>
        <tissue evidence="1">Adult mites</tissue>
    </source>
</reference>
<accession>A0A9Q0RK68</accession>
<sequence>MLVWQEVEWNGMNYNSIQIAQQDGTEIRQIFHSQTFIQDIVLDQSNLLVYFVTNNFLGMISLKDYHQTESLPNGSRHVQKFPLFTDFSHFSILGTYILMLQYGNLGFQNLQNSNQVVAPSSKLSLTNLIQNEFRLIHAYSQPASHLVCTPEKSKICTDICLPNGYVAQFTCYCYNDNLCDEHGHHSFDNEQTESNQTLIISSGQNTLKDVQSNSILATVTSMKDEQRNKEHFISEDIWSRIEETTSNSIIVQNSTEITIQVQVSTISDISEKKNPTTFKPRDNQFTLIMKVPKIKKTIRIKNSQSKTTPNQSQEISIVSVNNLYGNINCSTSMIKPNYVQSKEQALFESNTNSEWTLLDTENKWNGKSIMTPQQIPLTRSPTTISTSIMMTNMEKWENGLSALLVQKSDNIDSKIINSISSKELSPQCTSLYL</sequence>
<proteinExistence type="predicted"/>
<gene>
    <name evidence="1" type="ORF">RDWZM_008606</name>
</gene>
<name>A0A9Q0RK68_BLOTA</name>
<dbReference type="EMBL" id="JAPWDV010000003">
    <property type="protein sequence ID" value="KAJ6217449.1"/>
    <property type="molecule type" value="Genomic_DNA"/>
</dbReference>
<organism evidence="1 2">
    <name type="scientific">Blomia tropicalis</name>
    <name type="common">Mite</name>
    <dbReference type="NCBI Taxonomy" id="40697"/>
    <lineage>
        <taxon>Eukaryota</taxon>
        <taxon>Metazoa</taxon>
        <taxon>Ecdysozoa</taxon>
        <taxon>Arthropoda</taxon>
        <taxon>Chelicerata</taxon>
        <taxon>Arachnida</taxon>
        <taxon>Acari</taxon>
        <taxon>Acariformes</taxon>
        <taxon>Sarcoptiformes</taxon>
        <taxon>Astigmata</taxon>
        <taxon>Glycyphagoidea</taxon>
        <taxon>Echimyopodidae</taxon>
        <taxon>Blomia</taxon>
    </lineage>
</organism>
<keyword evidence="2" id="KW-1185">Reference proteome</keyword>
<evidence type="ECO:0000313" key="2">
    <source>
        <dbReference type="Proteomes" id="UP001142055"/>
    </source>
</evidence>
<dbReference type="Proteomes" id="UP001142055">
    <property type="component" value="Chromosome 3"/>
</dbReference>
<comment type="caution">
    <text evidence="1">The sequence shown here is derived from an EMBL/GenBank/DDBJ whole genome shotgun (WGS) entry which is preliminary data.</text>
</comment>
<dbReference type="AlphaFoldDB" id="A0A9Q0RK68"/>